<protein>
    <recommendedName>
        <fullName evidence="2">Glycoside hydrolase 131 catalytic N-terminal domain-containing protein</fullName>
    </recommendedName>
</protein>
<feature type="domain" description="Glycoside hydrolase 131 catalytic N-terminal" evidence="2">
    <location>
        <begin position="24"/>
        <end position="300"/>
    </location>
</feature>
<dbReference type="PANTHER" id="PTHR34612">
    <property type="entry name" value="GH131_N DOMAIN-CONTAINING PROTEIN"/>
    <property type="match status" value="1"/>
</dbReference>
<organism evidence="3 4">
    <name type="scientific">Rhizopogon vesiculosus</name>
    <dbReference type="NCBI Taxonomy" id="180088"/>
    <lineage>
        <taxon>Eukaryota</taxon>
        <taxon>Fungi</taxon>
        <taxon>Dikarya</taxon>
        <taxon>Basidiomycota</taxon>
        <taxon>Agaricomycotina</taxon>
        <taxon>Agaricomycetes</taxon>
        <taxon>Agaricomycetidae</taxon>
        <taxon>Boletales</taxon>
        <taxon>Suillineae</taxon>
        <taxon>Rhizopogonaceae</taxon>
        <taxon>Rhizopogon</taxon>
    </lineage>
</organism>
<sequence length="313" mass="33697">MLHTKVLSFTGFIGLAGLVSATPLIYDGRAPFNYTSEDLNNSLDPYLSAVKGSNDASFYTQFLGHSHAPTPLWMPGIQEQAMTISIDNSSVFVPGGSQPQYGFRRTELIAQKDSNHTALDAITDVGTTVFHVSIQDDPAKPLNMSHEYQIVWIEPNDGSHIFEIQLGSPFTIPTGTVPVSDARSLKVRNHALTLLFETPFTSNDWHNFAIQVDWTNRTLGVFYSTNATPLAAVTGLEDNSAAQLGVAAQGDYHFGVLKLPLVNSNDTAAQQSDVVHFGIQEGDAEALNYSGVFIESITGGVSSACGTTITPIS</sequence>
<feature type="signal peptide" evidence="1">
    <location>
        <begin position="1"/>
        <end position="21"/>
    </location>
</feature>
<dbReference type="InterPro" id="IPR041524">
    <property type="entry name" value="GH131_N"/>
</dbReference>
<evidence type="ECO:0000313" key="3">
    <source>
        <dbReference type="EMBL" id="OJA09443.1"/>
    </source>
</evidence>
<dbReference type="EMBL" id="LVVM01005923">
    <property type="protein sequence ID" value="OJA09443.1"/>
    <property type="molecule type" value="Genomic_DNA"/>
</dbReference>
<dbReference type="STRING" id="180088.A0A1J8PNS5"/>
<keyword evidence="1" id="KW-0732">Signal</keyword>
<evidence type="ECO:0000313" key="4">
    <source>
        <dbReference type="Proteomes" id="UP000183567"/>
    </source>
</evidence>
<name>A0A1J8PNS5_9AGAM</name>
<proteinExistence type="predicted"/>
<comment type="caution">
    <text evidence="3">The sequence shown here is derived from an EMBL/GenBank/DDBJ whole genome shotgun (WGS) entry which is preliminary data.</text>
</comment>
<dbReference type="AlphaFoldDB" id="A0A1J8PNS5"/>
<feature type="chain" id="PRO_5012091653" description="Glycoside hydrolase 131 catalytic N-terminal domain-containing protein" evidence="1">
    <location>
        <begin position="22"/>
        <end position="313"/>
    </location>
</feature>
<dbReference type="PANTHER" id="PTHR34612:SF2">
    <property type="entry name" value="GLYCOSIDE HYDROLASE 131 CATALYTIC N-TERMINAL DOMAIN-CONTAINING PROTEIN"/>
    <property type="match status" value="1"/>
</dbReference>
<evidence type="ECO:0000259" key="2">
    <source>
        <dbReference type="Pfam" id="PF18271"/>
    </source>
</evidence>
<dbReference type="Proteomes" id="UP000183567">
    <property type="component" value="Unassembled WGS sequence"/>
</dbReference>
<accession>A0A1J8PNS5</accession>
<dbReference type="Pfam" id="PF18271">
    <property type="entry name" value="GH131_N"/>
    <property type="match status" value="1"/>
</dbReference>
<dbReference type="Gene3D" id="2.60.120.1160">
    <property type="match status" value="1"/>
</dbReference>
<keyword evidence="4" id="KW-1185">Reference proteome</keyword>
<reference evidence="3 4" key="1">
    <citation type="submission" date="2016-03" db="EMBL/GenBank/DDBJ databases">
        <title>Comparative genomics of the ectomycorrhizal sister species Rhizopogon vinicolor and Rhizopogon vesiculosus (Basidiomycota: Boletales) reveals a divergence of the mating type B locus.</title>
        <authorList>
            <person name="Mujic A.B."/>
            <person name="Kuo A."/>
            <person name="Tritt A."/>
            <person name="Lipzen A."/>
            <person name="Chen C."/>
            <person name="Johnson J."/>
            <person name="Sharma A."/>
            <person name="Barry K."/>
            <person name="Grigoriev I.V."/>
            <person name="Spatafora J.W."/>
        </authorList>
    </citation>
    <scope>NUCLEOTIDE SEQUENCE [LARGE SCALE GENOMIC DNA]</scope>
    <source>
        <strain evidence="3 4">AM-OR11-056</strain>
    </source>
</reference>
<dbReference type="OrthoDB" id="5283326at2759"/>
<evidence type="ECO:0000256" key="1">
    <source>
        <dbReference type="SAM" id="SignalP"/>
    </source>
</evidence>
<gene>
    <name evidence="3" type="ORF">AZE42_02616</name>
</gene>